<dbReference type="EC" id="2.4.1.-" evidence="5"/>
<sequence>MAKGLFLIFPGHGHVNPTIGLVTELINKGDQITYITAEEFRDKLEKLGVEFKGYDEEYSVDPNNKEGMIAVVRKAIGIYRNLIELALKQEGTFDYLVCDSIVNPGKKLIRKLGIKKTISLSTTFGLNEKVIEESRKTNNFSELEKYKDKLKELEKDIKDLEKDFEMEIPDVTKIFLGAKMDLNLVFTSKYYQPLAETFDESYKFIGPSIVDRKELQDFKIENPQNKKIVFISLGTVANKNLSFYKNCFEALGSRDDLIIIMSIGKRINIKDLGEIPENFKLYNYVPQLEVLKQVDLFITHGGMNSSSEGLYNNIPLIVVPQFGDQFMVAARVVQLSAGVSLIKDVDSDSIKEAVNKILENDSYKENARKIGESLKEAGGYKRGANLLHEIL</sequence>
<dbReference type="NCBIfam" id="TIGR01426">
    <property type="entry name" value="MGT"/>
    <property type="match status" value="1"/>
</dbReference>
<keyword evidence="2 5" id="KW-0808">Transferase</keyword>
<dbReference type="Proteomes" id="UP000095488">
    <property type="component" value="Unassembled WGS sequence"/>
</dbReference>
<evidence type="ECO:0000313" key="5">
    <source>
        <dbReference type="EMBL" id="CUN41780.1"/>
    </source>
</evidence>
<evidence type="ECO:0000256" key="3">
    <source>
        <dbReference type="SAM" id="Coils"/>
    </source>
</evidence>
<keyword evidence="5" id="KW-0328">Glycosyltransferase</keyword>
<reference evidence="5 6" key="1">
    <citation type="submission" date="2015-09" db="EMBL/GenBank/DDBJ databases">
        <authorList>
            <consortium name="Pathogen Informatics"/>
        </authorList>
    </citation>
    <scope>NUCLEOTIDE SEQUENCE [LARGE SCALE GENOMIC DNA]</scope>
    <source>
        <strain evidence="5 6">2789STDY5834858</strain>
    </source>
</reference>
<dbReference type="InterPro" id="IPR050426">
    <property type="entry name" value="Glycosyltransferase_28"/>
</dbReference>
<dbReference type="InterPro" id="IPR002213">
    <property type="entry name" value="UDP_glucos_trans"/>
</dbReference>
<evidence type="ECO:0000256" key="1">
    <source>
        <dbReference type="ARBA" id="ARBA00009995"/>
    </source>
</evidence>
<organism evidence="5 6">
    <name type="scientific">Sarcina ventriculi</name>
    <name type="common">Clostridium ventriculi</name>
    <dbReference type="NCBI Taxonomy" id="1267"/>
    <lineage>
        <taxon>Bacteria</taxon>
        <taxon>Bacillati</taxon>
        <taxon>Bacillota</taxon>
        <taxon>Clostridia</taxon>
        <taxon>Eubacteriales</taxon>
        <taxon>Clostridiaceae</taxon>
        <taxon>Sarcina</taxon>
    </lineage>
</organism>
<feature type="domain" description="Erythromycin biosynthesis protein CIII-like C-terminal" evidence="4">
    <location>
        <begin position="251"/>
        <end position="372"/>
    </location>
</feature>
<keyword evidence="3" id="KW-0175">Coiled coil</keyword>
<dbReference type="GO" id="GO:0016757">
    <property type="term" value="F:glycosyltransferase activity"/>
    <property type="evidence" value="ECO:0007669"/>
    <property type="project" value="UniProtKB-KW"/>
</dbReference>
<dbReference type="Gene3D" id="3.40.50.2000">
    <property type="entry name" value="Glycogen Phosphorylase B"/>
    <property type="match status" value="2"/>
</dbReference>
<name>A0ABM9UM51_SARVE</name>
<feature type="coiled-coil region" evidence="3">
    <location>
        <begin position="136"/>
        <end position="163"/>
    </location>
</feature>
<dbReference type="PANTHER" id="PTHR48050:SF13">
    <property type="entry name" value="STEROL 3-BETA-GLUCOSYLTRANSFERASE UGT80A2"/>
    <property type="match status" value="1"/>
</dbReference>
<keyword evidence="6" id="KW-1185">Reference proteome</keyword>
<dbReference type="InterPro" id="IPR010610">
    <property type="entry name" value="EryCIII-like_C"/>
</dbReference>
<proteinExistence type="inferred from homology"/>
<dbReference type="EMBL" id="CYZR01000001">
    <property type="protein sequence ID" value="CUN41780.1"/>
    <property type="molecule type" value="Genomic_DNA"/>
</dbReference>
<protein>
    <submittedName>
        <fullName evidence="5">Oleandomycin glycosyltransferase</fullName>
        <ecNumber evidence="5">2.4.1.-</ecNumber>
    </submittedName>
</protein>
<evidence type="ECO:0000256" key="2">
    <source>
        <dbReference type="ARBA" id="ARBA00022679"/>
    </source>
</evidence>
<dbReference type="CDD" id="cd03784">
    <property type="entry name" value="GT1_Gtf-like"/>
    <property type="match status" value="1"/>
</dbReference>
<evidence type="ECO:0000259" key="4">
    <source>
        <dbReference type="Pfam" id="PF06722"/>
    </source>
</evidence>
<comment type="similarity">
    <text evidence="1">Belongs to the UDP-glycosyltransferase family.</text>
</comment>
<dbReference type="InterPro" id="IPR006326">
    <property type="entry name" value="UDPGT_MGT-like"/>
</dbReference>
<evidence type="ECO:0000313" key="6">
    <source>
        <dbReference type="Proteomes" id="UP000095488"/>
    </source>
</evidence>
<dbReference type="SUPFAM" id="SSF53756">
    <property type="entry name" value="UDP-Glycosyltransferase/glycogen phosphorylase"/>
    <property type="match status" value="1"/>
</dbReference>
<dbReference type="RefSeq" id="WP_055256975.1">
    <property type="nucleotide sequence ID" value="NZ_CABIXL010000001.1"/>
</dbReference>
<dbReference type="PANTHER" id="PTHR48050">
    <property type="entry name" value="STEROL 3-BETA-GLUCOSYLTRANSFERASE"/>
    <property type="match status" value="1"/>
</dbReference>
<gene>
    <name evidence="5" type="primary">oleD_1</name>
    <name evidence="5" type="ORF">ERS852473_00061</name>
</gene>
<comment type="caution">
    <text evidence="5">The sequence shown here is derived from an EMBL/GenBank/DDBJ whole genome shotgun (WGS) entry which is preliminary data.</text>
</comment>
<dbReference type="Pfam" id="PF06722">
    <property type="entry name" value="EryCIII-like_C"/>
    <property type="match status" value="1"/>
</dbReference>
<accession>A0ABM9UM51</accession>